<dbReference type="InterPro" id="IPR030417">
    <property type="entry name" value="MS4A"/>
</dbReference>
<reference evidence="8" key="1">
    <citation type="journal article" date="2011" name="Nature">
        <title>A high-resolution map of human evolutionary constraint using 29 mammals.</title>
        <authorList>
            <person name="Lindblad-Toh K."/>
            <person name="Garber M."/>
            <person name="Zuk O."/>
            <person name="Lin M.F."/>
            <person name="Parker B.J."/>
            <person name="Washietl S."/>
            <person name="Kheradpour P."/>
            <person name="Ernst J."/>
            <person name="Jordan G."/>
            <person name="Mauceli E."/>
            <person name="Ward L.D."/>
            <person name="Lowe C.B."/>
            <person name="Holloway A.K."/>
            <person name="Clamp M."/>
            <person name="Gnerre S."/>
            <person name="Alfoldi J."/>
            <person name="Beal K."/>
            <person name="Chang J."/>
            <person name="Clawson H."/>
            <person name="Cuff J."/>
            <person name="Di Palma F."/>
            <person name="Fitzgerald S."/>
            <person name="Flicek P."/>
            <person name="Guttman M."/>
            <person name="Hubisz M.J."/>
            <person name="Jaffe D.B."/>
            <person name="Jungreis I."/>
            <person name="Kent W.J."/>
            <person name="Kostka D."/>
            <person name="Lara M."/>
            <person name="Martins A.L."/>
            <person name="Massingham T."/>
            <person name="Moltke I."/>
            <person name="Raney B.J."/>
            <person name="Rasmussen M.D."/>
            <person name="Robinson J."/>
            <person name="Stark A."/>
            <person name="Vilella A.J."/>
            <person name="Wen J."/>
            <person name="Xie X."/>
            <person name="Zody M.C."/>
            <person name="Baldwin J."/>
            <person name="Bloom T."/>
            <person name="Chin C.W."/>
            <person name="Heiman D."/>
            <person name="Nicol R."/>
            <person name="Nusbaum C."/>
            <person name="Young S."/>
            <person name="Wilkinson J."/>
            <person name="Worley K.C."/>
            <person name="Kovar C.L."/>
            <person name="Muzny D.M."/>
            <person name="Gibbs R.A."/>
            <person name="Cree A."/>
            <person name="Dihn H.H."/>
            <person name="Fowler G."/>
            <person name="Jhangiani S."/>
            <person name="Joshi V."/>
            <person name="Lee S."/>
            <person name="Lewis L.R."/>
            <person name="Nazareth L.V."/>
            <person name="Okwuonu G."/>
            <person name="Santibanez J."/>
            <person name="Warren W.C."/>
            <person name="Mardis E.R."/>
            <person name="Weinstock G.M."/>
            <person name="Wilson R.K."/>
            <person name="Delehaunty K."/>
            <person name="Dooling D."/>
            <person name="Fronik C."/>
            <person name="Fulton L."/>
            <person name="Fulton B."/>
            <person name="Graves T."/>
            <person name="Minx P."/>
            <person name="Sodergren E."/>
            <person name="Birney E."/>
            <person name="Margulies E.H."/>
            <person name="Herrero J."/>
            <person name="Green E.D."/>
            <person name="Haussler D."/>
            <person name="Siepel A."/>
            <person name="Goldman N."/>
            <person name="Pollard K.S."/>
            <person name="Pedersen J.S."/>
            <person name="Lander E.S."/>
            <person name="Kellis M."/>
        </authorList>
    </citation>
    <scope>NUCLEOTIDE SEQUENCE [LARGE SCALE GENOMIC DNA]</scope>
    <source>
        <strain evidence="8">2N</strain>
    </source>
</reference>
<dbReference type="CTD" id="58475"/>
<evidence type="ECO:0000256" key="4">
    <source>
        <dbReference type="ARBA" id="ARBA00022989"/>
    </source>
</evidence>
<evidence type="ECO:0000256" key="2">
    <source>
        <dbReference type="ARBA" id="ARBA00009565"/>
    </source>
</evidence>
<evidence type="ECO:0000256" key="6">
    <source>
        <dbReference type="SAM" id="Phobius"/>
    </source>
</evidence>
<gene>
    <name evidence="7" type="primary">Ms4a7</name>
</gene>
<evidence type="ECO:0000256" key="3">
    <source>
        <dbReference type="ARBA" id="ARBA00022692"/>
    </source>
</evidence>
<keyword evidence="3 6" id="KW-0812">Transmembrane</keyword>
<feature type="transmembrane region" description="Helical" evidence="6">
    <location>
        <begin position="81"/>
        <end position="107"/>
    </location>
</feature>
<reference evidence="7" key="2">
    <citation type="submission" date="2025-08" db="UniProtKB">
        <authorList>
            <consortium name="Ensembl"/>
        </authorList>
    </citation>
    <scope>IDENTIFICATION</scope>
    <source>
        <strain evidence="7">2N</strain>
    </source>
</reference>
<dbReference type="GeneID" id="100719485"/>
<evidence type="ECO:0000256" key="1">
    <source>
        <dbReference type="ARBA" id="ARBA00004141"/>
    </source>
</evidence>
<dbReference type="InterPro" id="IPR007237">
    <property type="entry name" value="CD20-like"/>
</dbReference>
<dbReference type="Pfam" id="PF04103">
    <property type="entry name" value="CD20"/>
    <property type="match status" value="1"/>
</dbReference>
<dbReference type="GeneTree" id="ENSGT00940000162779"/>
<dbReference type="GO" id="GO:0005802">
    <property type="term" value="C:trans-Golgi network"/>
    <property type="evidence" value="ECO:0007669"/>
    <property type="project" value="TreeGrafter"/>
</dbReference>
<dbReference type="AlphaFoldDB" id="A0A286Y0Z1"/>
<dbReference type="Bgee" id="ENSCPOG00000001318">
    <property type="expression patterns" value="Expressed in uterine cervix and 4 other cell types or tissues"/>
</dbReference>
<name>A0A286Y0Z1_CAVPO</name>
<proteinExistence type="inferred from homology"/>
<dbReference type="KEGG" id="cpoc:100719485"/>
<dbReference type="VEuPathDB" id="HostDB:ENSCPOG00000001318"/>
<dbReference type="EMBL" id="AAKN02045297">
    <property type="status" value="NOT_ANNOTATED_CDS"/>
    <property type="molecule type" value="Genomic_DNA"/>
</dbReference>
<keyword evidence="4 6" id="KW-1133">Transmembrane helix</keyword>
<accession>A0A286Y0Z1</accession>
<evidence type="ECO:0008006" key="9">
    <source>
        <dbReference type="Google" id="ProtNLM"/>
    </source>
</evidence>
<evidence type="ECO:0000256" key="5">
    <source>
        <dbReference type="ARBA" id="ARBA00023136"/>
    </source>
</evidence>
<dbReference type="OrthoDB" id="9837183at2759"/>
<dbReference type="PANTHER" id="PTHR23320:SF8">
    <property type="entry name" value="MEMBRANE-SPANNING 4-DOMAINS SUBFAMILY A MEMBER 7"/>
    <property type="match status" value="1"/>
</dbReference>
<organism evidence="7 8">
    <name type="scientific">Cavia porcellus</name>
    <name type="common">Guinea pig</name>
    <dbReference type="NCBI Taxonomy" id="10141"/>
    <lineage>
        <taxon>Eukaryota</taxon>
        <taxon>Metazoa</taxon>
        <taxon>Chordata</taxon>
        <taxon>Craniata</taxon>
        <taxon>Vertebrata</taxon>
        <taxon>Euteleostomi</taxon>
        <taxon>Mammalia</taxon>
        <taxon>Eutheria</taxon>
        <taxon>Euarchontoglires</taxon>
        <taxon>Glires</taxon>
        <taxon>Rodentia</taxon>
        <taxon>Hystricomorpha</taxon>
        <taxon>Caviidae</taxon>
        <taxon>Cavia</taxon>
    </lineage>
</organism>
<dbReference type="RefSeq" id="XP_013003764.1">
    <property type="nucleotide sequence ID" value="XM_013148310.2"/>
</dbReference>
<evidence type="ECO:0000313" key="8">
    <source>
        <dbReference type="Proteomes" id="UP000005447"/>
    </source>
</evidence>
<feature type="transmembrane region" description="Helical" evidence="6">
    <location>
        <begin position="202"/>
        <end position="224"/>
    </location>
</feature>
<keyword evidence="5 6" id="KW-0472">Membrane</keyword>
<reference evidence="7" key="3">
    <citation type="submission" date="2025-09" db="UniProtKB">
        <authorList>
            <consortium name="Ensembl"/>
        </authorList>
    </citation>
    <scope>IDENTIFICATION</scope>
    <source>
        <strain evidence="7">2N</strain>
    </source>
</reference>
<dbReference type="PANTHER" id="PTHR23320">
    <property type="entry name" value="MEMBRANE-SPANNING 4-DOMAINS SUBFAMILY A MS4A -RELATED"/>
    <property type="match status" value="1"/>
</dbReference>
<dbReference type="Ensembl" id="ENSCPOT00000032892.1">
    <property type="protein sequence ID" value="ENSCPOP00000031491.1"/>
    <property type="gene ID" value="ENSCPOG00000001318.4"/>
</dbReference>
<evidence type="ECO:0000313" key="7">
    <source>
        <dbReference type="Ensembl" id="ENSCPOP00000031491.1"/>
    </source>
</evidence>
<comment type="similarity">
    <text evidence="2">Belongs to the MS4A family.</text>
</comment>
<dbReference type="GO" id="GO:0005886">
    <property type="term" value="C:plasma membrane"/>
    <property type="evidence" value="ECO:0007669"/>
    <property type="project" value="TreeGrafter"/>
</dbReference>
<protein>
    <recommendedName>
        <fullName evidence="9">Membrane spanning 4-domains A7</fullName>
    </recommendedName>
</protein>
<dbReference type="Proteomes" id="UP000005447">
    <property type="component" value="Unassembled WGS sequence"/>
</dbReference>
<dbReference type="GO" id="GO:0007166">
    <property type="term" value="P:cell surface receptor signaling pathway"/>
    <property type="evidence" value="ECO:0007669"/>
    <property type="project" value="TreeGrafter"/>
</dbReference>
<comment type="subcellular location">
    <subcellularLocation>
        <location evidence="1">Membrane</location>
        <topology evidence="1">Multi-pass membrane protein</topology>
    </subcellularLocation>
</comment>
<sequence length="256" mass="26832">MTAFCIALVCHQGPKGECFLSTLGPCNHVISPNIINIMPLHLKTQGAPAGFVPKDTLTLGEDDGCTNPKEHRPQEALKMEATILGVVQILCGLAVSAMGIILASAAFSSRRSPVVSSSVTSGFPLAGGLSAQSSLVSSAVSSAAAGAGGILLTYSLVALGTAAPSPSPKQDCLSSVPNAEYYYSIYELKDCLLADFSLTGTLIVMLAFMGLELLMAAYTSVFWYRQICSAKPGVYFACFPSQDYIQGVKKSSKSWV</sequence>
<keyword evidence="8" id="KW-1185">Reference proteome</keyword>